<dbReference type="Proteomes" id="UP000256779">
    <property type="component" value="Unassembled WGS sequence"/>
</dbReference>
<evidence type="ECO:0000256" key="7">
    <source>
        <dbReference type="ARBA" id="ARBA00023136"/>
    </source>
</evidence>
<dbReference type="HAMAP" id="MF_00422">
    <property type="entry name" value="SecE"/>
    <property type="match status" value="1"/>
</dbReference>
<keyword evidence="5 8" id="KW-1133">Transmembrane helix</keyword>
<dbReference type="PROSITE" id="PS01067">
    <property type="entry name" value="SECE_SEC61G"/>
    <property type="match status" value="1"/>
</dbReference>
<dbReference type="EMBL" id="QREG01000008">
    <property type="protein sequence ID" value="RED99509.1"/>
    <property type="molecule type" value="Genomic_DNA"/>
</dbReference>
<evidence type="ECO:0000313" key="9">
    <source>
        <dbReference type="EMBL" id="RED99509.1"/>
    </source>
</evidence>
<reference evidence="9 10" key="1">
    <citation type="submission" date="2018-07" db="EMBL/GenBank/DDBJ databases">
        <title>Genomic Encyclopedia of Type Strains, Phase IV (KMG-IV): sequencing the most valuable type-strain genomes for metagenomic binning, comparative biology and taxonomic classification.</title>
        <authorList>
            <person name="Goeker M."/>
        </authorList>
    </citation>
    <scope>NUCLEOTIDE SEQUENCE [LARGE SCALE GENOMIC DNA]</scope>
    <source>
        <strain evidence="9 10">DSM 4134</strain>
    </source>
</reference>
<dbReference type="GO" id="GO:0009306">
    <property type="term" value="P:protein secretion"/>
    <property type="evidence" value="ECO:0007669"/>
    <property type="project" value="UniProtKB-UniRule"/>
</dbReference>
<evidence type="ECO:0000256" key="5">
    <source>
        <dbReference type="ARBA" id="ARBA00022989"/>
    </source>
</evidence>
<protein>
    <recommendedName>
        <fullName evidence="8">Protein translocase subunit SecE</fullName>
    </recommendedName>
</protein>
<keyword evidence="6 8" id="KW-0811">Translocation</keyword>
<evidence type="ECO:0000256" key="6">
    <source>
        <dbReference type="ARBA" id="ARBA00023010"/>
    </source>
</evidence>
<keyword evidence="4 8" id="KW-0653">Protein transport</keyword>
<gene>
    <name evidence="8" type="primary">secE</name>
    <name evidence="9" type="ORF">C7460_108125</name>
</gene>
<name>A0A3D9L2Z0_MARFU</name>
<evidence type="ECO:0000256" key="2">
    <source>
        <dbReference type="ARBA" id="ARBA00022448"/>
    </source>
</evidence>
<dbReference type="GO" id="GO:0008320">
    <property type="term" value="F:protein transmembrane transporter activity"/>
    <property type="evidence" value="ECO:0007669"/>
    <property type="project" value="UniProtKB-UniRule"/>
</dbReference>
<dbReference type="GO" id="GO:0005886">
    <property type="term" value="C:plasma membrane"/>
    <property type="evidence" value="ECO:0007669"/>
    <property type="project" value="UniProtKB-SubCell"/>
</dbReference>
<dbReference type="OrthoDB" id="9810735at2"/>
<dbReference type="GO" id="GO:0043952">
    <property type="term" value="P:protein transport by the Sec complex"/>
    <property type="evidence" value="ECO:0007669"/>
    <property type="project" value="UniProtKB-UniRule"/>
</dbReference>
<evidence type="ECO:0000256" key="1">
    <source>
        <dbReference type="ARBA" id="ARBA00004370"/>
    </source>
</evidence>
<evidence type="ECO:0000256" key="8">
    <source>
        <dbReference type="HAMAP-Rule" id="MF_00422"/>
    </source>
</evidence>
<keyword evidence="2 8" id="KW-0813">Transport</keyword>
<organism evidence="9 10">
    <name type="scientific">Marinoscillum furvescens DSM 4134</name>
    <dbReference type="NCBI Taxonomy" id="1122208"/>
    <lineage>
        <taxon>Bacteria</taxon>
        <taxon>Pseudomonadati</taxon>
        <taxon>Bacteroidota</taxon>
        <taxon>Cytophagia</taxon>
        <taxon>Cytophagales</taxon>
        <taxon>Reichenbachiellaceae</taxon>
        <taxon>Marinoscillum</taxon>
    </lineage>
</organism>
<dbReference type="GO" id="GO:0065002">
    <property type="term" value="P:intracellular protein transmembrane transport"/>
    <property type="evidence" value="ECO:0007669"/>
    <property type="project" value="UniProtKB-UniRule"/>
</dbReference>
<keyword evidence="3 8" id="KW-0812">Transmembrane</keyword>
<feature type="transmembrane region" description="Helical" evidence="8">
    <location>
        <begin position="32"/>
        <end position="52"/>
    </location>
</feature>
<evidence type="ECO:0000256" key="3">
    <source>
        <dbReference type="ARBA" id="ARBA00022692"/>
    </source>
</evidence>
<dbReference type="InterPro" id="IPR038379">
    <property type="entry name" value="SecE_sf"/>
</dbReference>
<proteinExistence type="inferred from homology"/>
<dbReference type="GO" id="GO:0006605">
    <property type="term" value="P:protein targeting"/>
    <property type="evidence" value="ECO:0007669"/>
    <property type="project" value="UniProtKB-UniRule"/>
</dbReference>
<dbReference type="InterPro" id="IPR001901">
    <property type="entry name" value="Translocase_SecE/Sec61-g"/>
</dbReference>
<keyword evidence="8" id="KW-1003">Cell membrane</keyword>
<dbReference type="RefSeq" id="WP_115868039.1">
    <property type="nucleotide sequence ID" value="NZ_QREG01000008.1"/>
</dbReference>
<comment type="similarity">
    <text evidence="8">Belongs to the SecE/SEC61-gamma family.</text>
</comment>
<dbReference type="InterPro" id="IPR005807">
    <property type="entry name" value="SecE_bac"/>
</dbReference>
<sequence>MDKVVSFFKEAYDELLHKVTWPKYSELQNSSILVLVASLIFALMIGLFDLGFENAMKWFYNEF</sequence>
<comment type="subcellular location">
    <subcellularLocation>
        <location evidence="8">Cell membrane</location>
        <topology evidence="8">Single-pass membrane protein</topology>
    </subcellularLocation>
    <subcellularLocation>
        <location evidence="1">Membrane</location>
    </subcellularLocation>
</comment>
<dbReference type="Gene3D" id="1.20.5.1030">
    <property type="entry name" value="Preprotein translocase secy subunit"/>
    <property type="match status" value="1"/>
</dbReference>
<dbReference type="NCBIfam" id="TIGR00964">
    <property type="entry name" value="secE_bact"/>
    <property type="match status" value="1"/>
</dbReference>
<evidence type="ECO:0000313" key="10">
    <source>
        <dbReference type="Proteomes" id="UP000256779"/>
    </source>
</evidence>
<comment type="subunit">
    <text evidence="8">Component of the Sec protein translocase complex. Heterotrimer consisting of SecY, SecE and SecG subunits. The heterotrimers can form oligomers, although 1 heterotrimer is thought to be able to translocate proteins. Interacts with the ribosome. Interacts with SecDF, and other proteins may be involved. Interacts with SecA.</text>
</comment>
<dbReference type="Pfam" id="PF00584">
    <property type="entry name" value="SecE"/>
    <property type="match status" value="1"/>
</dbReference>
<keyword evidence="7 8" id="KW-0472">Membrane</keyword>
<comment type="caution">
    <text evidence="9">The sequence shown here is derived from an EMBL/GenBank/DDBJ whole genome shotgun (WGS) entry which is preliminary data.</text>
</comment>
<evidence type="ECO:0000256" key="4">
    <source>
        <dbReference type="ARBA" id="ARBA00022927"/>
    </source>
</evidence>
<accession>A0A3D9L2Z0</accession>
<keyword evidence="10" id="KW-1185">Reference proteome</keyword>
<comment type="function">
    <text evidence="8">Essential subunit of the Sec protein translocation channel SecYEG. Clamps together the 2 halves of SecY. May contact the channel plug during translocation.</text>
</comment>
<dbReference type="AlphaFoldDB" id="A0A3D9L2Z0"/>